<dbReference type="AlphaFoldDB" id="A0A4Q8L6V4"/>
<dbReference type="OrthoDB" id="2514702at2"/>
<feature type="region of interest" description="Disordered" evidence="1">
    <location>
        <begin position="375"/>
        <end position="406"/>
    </location>
</feature>
<dbReference type="PANTHER" id="PTHR34220">
    <property type="entry name" value="SENSOR HISTIDINE KINASE YPDA"/>
    <property type="match status" value="1"/>
</dbReference>
<sequence length="406" mass="46399">MKIRLGSLKIGLFAYMALWTAVALIFALQNKLNHGMPATNWPLWDMLRWSLIQWYTWAALAPTVFRLAERYPVRDTLIFHGLGRQLLISLCMTFIAMMIGAMVSTLFEPSGFDEQLRYFLQQHYAIGLLTYWMLFAIQQAIHFHAEKARRELEASQLATDLAQSRLLVLRSQLQPHFLFNTLHAIITLLEEDSASAEDMLLRLSELLRAFLEDYDGQEISLRQELVLLELYLGIQRTRFKDRLTTRIYIAPDTLDCAVPSLILQPIVENAIHHGIGKRVGADSIEIESRREGDTLYLDVRNRNSDIDNQGASTRADRLACDTRQAPSHGIGLSNTRLRLKELYGDAARVRLDITWPQGVVCRIQLPFRKFEEPTAETFGRDSQGVAANRRDAGLFNEDDDPEVPRA</sequence>
<feature type="transmembrane region" description="Helical" evidence="2">
    <location>
        <begin position="119"/>
        <end position="137"/>
    </location>
</feature>
<evidence type="ECO:0000256" key="2">
    <source>
        <dbReference type="SAM" id="Phobius"/>
    </source>
</evidence>
<dbReference type="GO" id="GO:0016020">
    <property type="term" value="C:membrane"/>
    <property type="evidence" value="ECO:0007669"/>
    <property type="project" value="InterPro"/>
</dbReference>
<feature type="transmembrane region" description="Helical" evidence="2">
    <location>
        <begin position="12"/>
        <end position="29"/>
    </location>
</feature>
<evidence type="ECO:0000259" key="3">
    <source>
        <dbReference type="Pfam" id="PF02518"/>
    </source>
</evidence>
<dbReference type="EMBL" id="SHMC01000005">
    <property type="protein sequence ID" value="TAA23684.1"/>
    <property type="molecule type" value="Genomic_DNA"/>
</dbReference>
<feature type="transmembrane region" description="Helical" evidence="2">
    <location>
        <begin position="86"/>
        <end position="107"/>
    </location>
</feature>
<dbReference type="GO" id="GO:0000155">
    <property type="term" value="F:phosphorelay sensor kinase activity"/>
    <property type="evidence" value="ECO:0007669"/>
    <property type="project" value="InterPro"/>
</dbReference>
<keyword evidence="2" id="KW-1133">Transmembrane helix</keyword>
<proteinExistence type="predicted"/>
<dbReference type="RefSeq" id="WP_130552011.1">
    <property type="nucleotide sequence ID" value="NZ_SHMC01000005.1"/>
</dbReference>
<dbReference type="Pfam" id="PF02518">
    <property type="entry name" value="HATPase_c"/>
    <property type="match status" value="1"/>
</dbReference>
<evidence type="ECO:0000259" key="4">
    <source>
        <dbReference type="Pfam" id="PF06580"/>
    </source>
</evidence>
<keyword evidence="5" id="KW-0808">Transferase</keyword>
<comment type="caution">
    <text evidence="5">The sequence shown here is derived from an EMBL/GenBank/DDBJ whole genome shotgun (WGS) entry which is preliminary data.</text>
</comment>
<keyword evidence="5" id="KW-0418">Kinase</keyword>
<reference evidence="5 6" key="1">
    <citation type="submission" date="2019-02" db="EMBL/GenBank/DDBJ databases">
        <title>WGS of Pseudoxanthomonas species novum from clinical isolates.</title>
        <authorList>
            <person name="Bernier A.-M."/>
            <person name="Bernard K."/>
            <person name="Vachon A."/>
        </authorList>
    </citation>
    <scope>NUCLEOTIDE SEQUENCE [LARGE SCALE GENOMIC DNA]</scope>
    <source>
        <strain evidence="5 6">NML171200</strain>
    </source>
</reference>
<dbReference type="Gene3D" id="3.30.565.10">
    <property type="entry name" value="Histidine kinase-like ATPase, C-terminal domain"/>
    <property type="match status" value="1"/>
</dbReference>
<dbReference type="InterPro" id="IPR010559">
    <property type="entry name" value="Sig_transdc_His_kin_internal"/>
</dbReference>
<dbReference type="SUPFAM" id="SSF55874">
    <property type="entry name" value="ATPase domain of HSP90 chaperone/DNA topoisomerase II/histidine kinase"/>
    <property type="match status" value="1"/>
</dbReference>
<gene>
    <name evidence="5" type="ORF">EA660_13725</name>
</gene>
<dbReference type="InterPro" id="IPR003594">
    <property type="entry name" value="HATPase_dom"/>
</dbReference>
<keyword evidence="2" id="KW-0812">Transmembrane</keyword>
<feature type="domain" description="Signal transduction histidine kinase internal region" evidence="4">
    <location>
        <begin position="165"/>
        <end position="243"/>
    </location>
</feature>
<accession>A0A4Q8L6V4</accession>
<dbReference type="InterPro" id="IPR050640">
    <property type="entry name" value="Bact_2-comp_sensor_kinase"/>
</dbReference>
<dbReference type="PANTHER" id="PTHR34220:SF7">
    <property type="entry name" value="SENSOR HISTIDINE KINASE YPDA"/>
    <property type="match status" value="1"/>
</dbReference>
<feature type="domain" description="Histidine kinase/HSP90-like ATPase" evidence="3">
    <location>
        <begin position="261"/>
        <end position="368"/>
    </location>
</feature>
<evidence type="ECO:0000256" key="1">
    <source>
        <dbReference type="SAM" id="MobiDB-lite"/>
    </source>
</evidence>
<evidence type="ECO:0000313" key="5">
    <source>
        <dbReference type="EMBL" id="TAA23684.1"/>
    </source>
</evidence>
<protein>
    <submittedName>
        <fullName evidence="5">Sensor histidine kinase</fullName>
    </submittedName>
</protein>
<dbReference type="Pfam" id="PF06580">
    <property type="entry name" value="His_kinase"/>
    <property type="match status" value="1"/>
</dbReference>
<keyword evidence="2" id="KW-0472">Membrane</keyword>
<organism evidence="5 6">
    <name type="scientific">Pseudoxanthomonas winnipegensis</name>
    <dbReference type="NCBI Taxonomy" id="2480810"/>
    <lineage>
        <taxon>Bacteria</taxon>
        <taxon>Pseudomonadati</taxon>
        <taxon>Pseudomonadota</taxon>
        <taxon>Gammaproteobacteria</taxon>
        <taxon>Lysobacterales</taxon>
        <taxon>Lysobacteraceae</taxon>
        <taxon>Pseudoxanthomonas</taxon>
    </lineage>
</organism>
<feature type="compositionally biased region" description="Acidic residues" evidence="1">
    <location>
        <begin position="396"/>
        <end position="406"/>
    </location>
</feature>
<dbReference type="InterPro" id="IPR036890">
    <property type="entry name" value="HATPase_C_sf"/>
</dbReference>
<name>A0A4Q8L6V4_9GAMM</name>
<dbReference type="Proteomes" id="UP000292627">
    <property type="component" value="Unassembled WGS sequence"/>
</dbReference>
<evidence type="ECO:0000313" key="6">
    <source>
        <dbReference type="Proteomes" id="UP000292627"/>
    </source>
</evidence>
<feature type="transmembrane region" description="Helical" evidence="2">
    <location>
        <begin position="49"/>
        <end position="65"/>
    </location>
</feature>